<dbReference type="InterPro" id="IPR001173">
    <property type="entry name" value="Glyco_trans_2-like"/>
</dbReference>
<gene>
    <name evidence="2" type="ORF">MUDAN_MDHGFNIF_03452</name>
</gene>
<reference evidence="2 3" key="1">
    <citation type="submission" date="2018-11" db="EMBL/GenBank/DDBJ databases">
        <authorList>
            <person name="Wuyts S."/>
        </authorList>
    </citation>
    <scope>NUCLEOTIDE SEQUENCE [LARGE SCALE GENOMIC DNA]</scope>
    <source>
        <strain evidence="2">Lactobacillus mudanjiangensis AMBF249</strain>
    </source>
</reference>
<feature type="domain" description="Glycosyltransferase 2-like" evidence="1">
    <location>
        <begin position="2"/>
        <end position="124"/>
    </location>
</feature>
<evidence type="ECO:0000313" key="3">
    <source>
        <dbReference type="Proteomes" id="UP000289996"/>
    </source>
</evidence>
<name>A0A660EA14_9LACO</name>
<accession>A0A660EA14</accession>
<evidence type="ECO:0000259" key="1">
    <source>
        <dbReference type="Pfam" id="PF00535"/>
    </source>
</evidence>
<dbReference type="InterPro" id="IPR029044">
    <property type="entry name" value="Nucleotide-diphossugar_trans"/>
</dbReference>
<protein>
    <recommendedName>
        <fullName evidence="1">Glycosyltransferase 2-like domain-containing protein</fullName>
    </recommendedName>
</protein>
<dbReference type="Gene3D" id="3.90.550.10">
    <property type="entry name" value="Spore Coat Polysaccharide Biosynthesis Protein SpsA, Chain A"/>
    <property type="match status" value="2"/>
</dbReference>
<proteinExistence type="predicted"/>
<feature type="domain" description="Glycosyltransferase 2-like" evidence="1">
    <location>
        <begin position="329"/>
        <end position="452"/>
    </location>
</feature>
<organism evidence="2 3">
    <name type="scientific">Lactiplantibacillus mudanjiangensis</name>
    <dbReference type="NCBI Taxonomy" id="1296538"/>
    <lineage>
        <taxon>Bacteria</taxon>
        <taxon>Bacillati</taxon>
        <taxon>Bacillota</taxon>
        <taxon>Bacilli</taxon>
        <taxon>Lactobacillales</taxon>
        <taxon>Lactobacillaceae</taxon>
        <taxon>Lactiplantibacillus</taxon>
    </lineage>
</organism>
<dbReference type="PANTHER" id="PTHR22916">
    <property type="entry name" value="GLYCOSYLTRANSFERASE"/>
    <property type="match status" value="1"/>
</dbReference>
<dbReference type="Proteomes" id="UP000289996">
    <property type="component" value="Unassembled WGS sequence"/>
</dbReference>
<dbReference type="GO" id="GO:0016758">
    <property type="term" value="F:hexosyltransferase activity"/>
    <property type="evidence" value="ECO:0007669"/>
    <property type="project" value="UniProtKB-ARBA"/>
</dbReference>
<dbReference type="PANTHER" id="PTHR22916:SF3">
    <property type="entry name" value="UDP-GLCNAC:BETAGAL BETA-1,3-N-ACETYLGLUCOSAMINYLTRANSFERASE-LIKE PROTEIN 1"/>
    <property type="match status" value="1"/>
</dbReference>
<keyword evidence="3" id="KW-1185">Reference proteome</keyword>
<dbReference type="AlphaFoldDB" id="A0A660EA14"/>
<evidence type="ECO:0000313" key="2">
    <source>
        <dbReference type="EMBL" id="VDG29316.1"/>
    </source>
</evidence>
<dbReference type="Pfam" id="PF00535">
    <property type="entry name" value="Glycos_transf_2"/>
    <property type="match status" value="2"/>
</dbReference>
<dbReference type="SUPFAM" id="SSF53448">
    <property type="entry name" value="Nucleotide-diphospho-sugar transferases"/>
    <property type="match status" value="2"/>
</dbReference>
<sequence>MTIIIPQHREKESQLFKVLTSINNQVGIDLTTVTIKIIGDGGYQISEDFFDNFKFLDINYVYYYPAHGPGYARQIGLEQTRSKYLAYLDADDTLSNINSLWQFVNVLRETGDHQVIFSRYIEERSPQTLLDERYIIREFNPSAVYGKWLNVDFLRAYAFYWHPKLQHAYEDTFFLDSVLTFATDIYYLDIPTYMWLYHNDSIVRTNVDYNSNCLDQYVLESRLWIQEMEKRAPQRLKFDINNGLANIYIFYIQHPPVAAIERKFQEEIKEYVRENKDYIDLSYSQKLFNSKSFSTNLSKFIAFWQPYLSDNCGLQVKKHSKNQSKKMLSLVIPFRENSVTVLKRLFWSIINQVKVDLKQLEVIIVQDGGNKIDATAFKQCFPQLAQEWFYHKDVLGPGPSRSQGLQRAQGKYVMFCDADDQLHTITSLYNMYRAAEIHPDADILMAKYMNEQFDSEGQGELVEWSYNFGAVYPHWFNLNFLRSHRIDFHHALNSYYEDTFFCGIATRVAKSIIFTDEVVYTHRFNPYSLIHKELKKRQALFLEEYCRENYYWFQVARQRFPQKISNDLNNFIITLYYMYTNYGLDSFKINSQISYWTHKIKDHNCGDWHGWTPMIQQQAHDRHTDDAIGISSQGLKMFIEKFMTE</sequence>
<dbReference type="CDD" id="cd00761">
    <property type="entry name" value="Glyco_tranf_GTA_type"/>
    <property type="match status" value="2"/>
</dbReference>
<dbReference type="EMBL" id="UYIG01000133">
    <property type="protein sequence ID" value="VDG29316.1"/>
    <property type="molecule type" value="Genomic_DNA"/>
</dbReference>